<dbReference type="Pfam" id="PF00172">
    <property type="entry name" value="Zn_clus"/>
    <property type="match status" value="1"/>
</dbReference>
<dbReference type="PANTHER" id="PTHR37534">
    <property type="entry name" value="TRANSCRIPTIONAL ACTIVATOR PROTEIN UGA3"/>
    <property type="match status" value="1"/>
</dbReference>
<dbReference type="Gene3D" id="4.10.240.10">
    <property type="entry name" value="Zn(2)-C6 fungal-type DNA-binding domain"/>
    <property type="match status" value="1"/>
</dbReference>
<evidence type="ECO:0000256" key="6">
    <source>
        <dbReference type="SAM" id="MobiDB-lite"/>
    </source>
</evidence>
<keyword evidence="5" id="KW-0539">Nucleus</keyword>
<organism evidence="8 9">
    <name type="scientific">Aspergillus nomiae NRRL (strain ATCC 15546 / NRRL 13137 / CBS 260.88 / M93)</name>
    <dbReference type="NCBI Taxonomy" id="1509407"/>
    <lineage>
        <taxon>Eukaryota</taxon>
        <taxon>Fungi</taxon>
        <taxon>Dikarya</taxon>
        <taxon>Ascomycota</taxon>
        <taxon>Pezizomycotina</taxon>
        <taxon>Eurotiomycetes</taxon>
        <taxon>Eurotiomycetidae</taxon>
        <taxon>Eurotiales</taxon>
        <taxon>Aspergillaceae</taxon>
        <taxon>Aspergillus</taxon>
        <taxon>Aspergillus subgen. Circumdati</taxon>
    </lineage>
</organism>
<keyword evidence="9" id="KW-1185">Reference proteome</keyword>
<dbReference type="STRING" id="1509407.A0A0L1IV03"/>
<feature type="compositionally biased region" description="Polar residues" evidence="6">
    <location>
        <begin position="196"/>
        <end position="209"/>
    </location>
</feature>
<gene>
    <name evidence="8" type="ORF">ANOM_008387</name>
</gene>
<feature type="compositionally biased region" description="Polar residues" evidence="6">
    <location>
        <begin position="72"/>
        <end position="126"/>
    </location>
</feature>
<dbReference type="SMART" id="SM00066">
    <property type="entry name" value="GAL4"/>
    <property type="match status" value="1"/>
</dbReference>
<dbReference type="AlphaFoldDB" id="A0A0L1IV03"/>
<feature type="region of interest" description="Disordered" evidence="6">
    <location>
        <begin position="60"/>
        <end position="126"/>
    </location>
</feature>
<comment type="subcellular location">
    <subcellularLocation>
        <location evidence="1">Nucleus</location>
    </subcellularLocation>
</comment>
<feature type="region of interest" description="Disordered" evidence="6">
    <location>
        <begin position="185"/>
        <end position="213"/>
    </location>
</feature>
<dbReference type="Proteomes" id="UP000037505">
    <property type="component" value="Unassembled WGS sequence"/>
</dbReference>
<evidence type="ECO:0000259" key="7">
    <source>
        <dbReference type="PROSITE" id="PS50048"/>
    </source>
</evidence>
<feature type="domain" description="Zn(2)-C6 fungal-type" evidence="7">
    <location>
        <begin position="9"/>
        <end position="37"/>
    </location>
</feature>
<evidence type="ECO:0000256" key="3">
    <source>
        <dbReference type="ARBA" id="ARBA00023125"/>
    </source>
</evidence>
<evidence type="ECO:0000256" key="2">
    <source>
        <dbReference type="ARBA" id="ARBA00023015"/>
    </source>
</evidence>
<dbReference type="InterPro" id="IPR036864">
    <property type="entry name" value="Zn2-C6_fun-type_DNA-bd_sf"/>
</dbReference>
<evidence type="ECO:0000313" key="9">
    <source>
        <dbReference type="Proteomes" id="UP000037505"/>
    </source>
</evidence>
<keyword evidence="2" id="KW-0805">Transcription regulation</keyword>
<dbReference type="GO" id="GO:0008270">
    <property type="term" value="F:zinc ion binding"/>
    <property type="evidence" value="ECO:0007669"/>
    <property type="project" value="InterPro"/>
</dbReference>
<dbReference type="PANTHER" id="PTHR37534:SF18">
    <property type="entry name" value="ZN(II)2CYS6 TRANSCRIPTION FACTOR (EUROFUNG)"/>
    <property type="match status" value="1"/>
</dbReference>
<dbReference type="PROSITE" id="PS50048">
    <property type="entry name" value="ZN2_CY6_FUNGAL_2"/>
    <property type="match status" value="1"/>
</dbReference>
<evidence type="ECO:0000256" key="4">
    <source>
        <dbReference type="ARBA" id="ARBA00023163"/>
    </source>
</evidence>
<accession>A0A0L1IV03</accession>
<keyword evidence="3" id="KW-0238">DNA-binding</keyword>
<evidence type="ECO:0000256" key="5">
    <source>
        <dbReference type="ARBA" id="ARBA00023242"/>
    </source>
</evidence>
<dbReference type="GO" id="GO:0000976">
    <property type="term" value="F:transcription cis-regulatory region binding"/>
    <property type="evidence" value="ECO:0007669"/>
    <property type="project" value="TreeGrafter"/>
</dbReference>
<dbReference type="InterPro" id="IPR001138">
    <property type="entry name" value="Zn2Cys6_DnaBD"/>
</dbReference>
<dbReference type="PROSITE" id="PS00463">
    <property type="entry name" value="ZN2_CY6_FUNGAL_1"/>
    <property type="match status" value="1"/>
</dbReference>
<dbReference type="GeneID" id="26810191"/>
<dbReference type="RefSeq" id="XP_015404250.1">
    <property type="nucleotide sequence ID" value="XM_015553643.1"/>
</dbReference>
<reference evidence="8 9" key="1">
    <citation type="submission" date="2014-06" db="EMBL/GenBank/DDBJ databases">
        <title>The Genome of the Aflatoxigenic Filamentous Fungus Aspergillus nomius.</title>
        <authorList>
            <person name="Moore M.G."/>
            <person name="Shannon B.M."/>
            <person name="Brian M.M."/>
        </authorList>
    </citation>
    <scope>NUCLEOTIDE SEQUENCE [LARGE SCALE GENOMIC DNA]</scope>
    <source>
        <strain evidence="8 9">NRRL 13137</strain>
    </source>
</reference>
<feature type="region of interest" description="Disordered" evidence="6">
    <location>
        <begin position="161"/>
        <end position="180"/>
    </location>
</feature>
<dbReference type="SUPFAM" id="SSF57701">
    <property type="entry name" value="Zn2/Cys6 DNA-binding domain"/>
    <property type="match status" value="1"/>
</dbReference>
<keyword evidence="4" id="KW-0804">Transcription</keyword>
<dbReference type="OrthoDB" id="5418899at2759"/>
<dbReference type="EMBL" id="JNOM01000276">
    <property type="protein sequence ID" value="KNG83327.1"/>
    <property type="molecule type" value="Genomic_DNA"/>
</dbReference>
<dbReference type="CDD" id="cd00067">
    <property type="entry name" value="GAL4"/>
    <property type="match status" value="1"/>
</dbReference>
<dbReference type="GO" id="GO:0000981">
    <property type="term" value="F:DNA-binding transcription factor activity, RNA polymerase II-specific"/>
    <property type="evidence" value="ECO:0007669"/>
    <property type="project" value="InterPro"/>
</dbReference>
<sequence>MPGVPSNKACERCKKRHLKCDEARPKCQRCTNAGVDCPGYVQTRKFIDQGASVRRRYAPYQEGHTKLHASKGTETATSERLPSSNQQVDQQSPGPGQAQSALPPSASWRSSESDQSGAPSPLQNMRINSTKSPIQMNAANFMASQSMTDAASVGMTSLDQSQSTAIRSTGHSPLNINNAASPHVLGNAYNGLRSRPPSSHTASGSPSQPSERDEFQDIFSELLTGTEHEMAFLIRHYSENLGPWLDISDSTRFFEVHVPIRAINDPFLNFAIAALAAKHLGRMKGAKSPASGGMFTSPATMEVYPNATQVDWFLKATNYYYIAASRMNSAISEAYTSISSSAILEESAIQIASRWLSLQPQQSSPAAEDPAASTLSRKTENILAASTLMTMYKLLDEPAENWQSHLSGIKILFDSLLQVHSGTSPIPCLLPQGARAAFWNLARLDYLSAYINRVPTQLDQDNLTLWRAAGIPIDETGNISLHAKDMTDKALSHEDLAANSLTWLVAKVINFLAESKKLQWEQLTGHSSSDPPTPSSASTTFTPYPSTSTWLKLCFDFQSWFEGLPETFRPCLRLDNPKDLSKLPEIVYLPFPEIFYGLTSCAATMQQYHFGRLALSLNRPPDAVSGPSTAFDRLQGYRELMKETEYRGREICGIALGRPRSAARVYTIPLLFAVGQCFENPEERQIVVDLLRGIEADLGWETSVRIQKLQASWAQR</sequence>
<dbReference type="GO" id="GO:0045944">
    <property type="term" value="P:positive regulation of transcription by RNA polymerase II"/>
    <property type="evidence" value="ECO:0007669"/>
    <property type="project" value="TreeGrafter"/>
</dbReference>
<dbReference type="GO" id="GO:0005634">
    <property type="term" value="C:nucleus"/>
    <property type="evidence" value="ECO:0007669"/>
    <property type="project" value="UniProtKB-SubCell"/>
</dbReference>
<proteinExistence type="predicted"/>
<dbReference type="InterPro" id="IPR021858">
    <property type="entry name" value="Fun_TF"/>
</dbReference>
<comment type="caution">
    <text evidence="8">The sequence shown here is derived from an EMBL/GenBank/DDBJ whole genome shotgun (WGS) entry which is preliminary data.</text>
</comment>
<evidence type="ECO:0000256" key="1">
    <source>
        <dbReference type="ARBA" id="ARBA00004123"/>
    </source>
</evidence>
<name>A0A0L1IV03_ASPN3</name>
<evidence type="ECO:0000313" key="8">
    <source>
        <dbReference type="EMBL" id="KNG83327.1"/>
    </source>
</evidence>
<dbReference type="Pfam" id="PF11951">
    <property type="entry name" value="Fungal_trans_2"/>
    <property type="match status" value="1"/>
</dbReference>
<protein>
    <submittedName>
        <fullName evidence="8">C6 finger domain protein</fullName>
    </submittedName>
</protein>